<evidence type="ECO:0000313" key="15">
    <source>
        <dbReference type="Proteomes" id="UP000236655"/>
    </source>
</evidence>
<dbReference type="InterPro" id="IPR011908">
    <property type="entry name" value="LipoPS_heptosylTferase-I"/>
</dbReference>
<dbReference type="Proteomes" id="UP000236655">
    <property type="component" value="Chromosome"/>
</dbReference>
<dbReference type="CDD" id="cd03789">
    <property type="entry name" value="GT9_LPS_heptosyltransferase"/>
    <property type="match status" value="1"/>
</dbReference>
<evidence type="ECO:0000256" key="8">
    <source>
        <dbReference type="ARBA" id="ARBA00023136"/>
    </source>
</evidence>
<dbReference type="GO" id="GO:0009244">
    <property type="term" value="P:lipopolysaccharide core region biosynthetic process"/>
    <property type="evidence" value="ECO:0007669"/>
    <property type="project" value="InterPro"/>
</dbReference>
<dbReference type="KEGG" id="nba:CUN60_00775"/>
<keyword evidence="6 14" id="KW-0808">Transferase</keyword>
<evidence type="ECO:0000256" key="12">
    <source>
        <dbReference type="ARBA" id="ARBA00044330"/>
    </source>
</evidence>
<keyword evidence="15" id="KW-1185">Reference proteome</keyword>
<evidence type="ECO:0000256" key="4">
    <source>
        <dbReference type="ARBA" id="ARBA00022519"/>
    </source>
</evidence>
<dbReference type="PANTHER" id="PTHR30160:SF19">
    <property type="entry name" value="LIPOPOLYSACCHARIDE HEPTOSYLTRANSFERASE 1"/>
    <property type="match status" value="1"/>
</dbReference>
<dbReference type="PANTHER" id="PTHR30160">
    <property type="entry name" value="TETRAACYLDISACCHARIDE 4'-KINASE-RELATED"/>
    <property type="match status" value="1"/>
</dbReference>
<keyword evidence="3" id="KW-1003">Cell membrane</keyword>
<dbReference type="SUPFAM" id="SSF53756">
    <property type="entry name" value="UDP-Glycosyltransferase/glycogen phosphorylase"/>
    <property type="match status" value="1"/>
</dbReference>
<keyword evidence="4" id="KW-0997">Cell inner membrane</keyword>
<dbReference type="GO" id="GO:0008713">
    <property type="term" value="F:ADP-heptose-lipopolysaccharide heptosyltransferase activity"/>
    <property type="evidence" value="ECO:0007669"/>
    <property type="project" value="TreeGrafter"/>
</dbReference>
<evidence type="ECO:0000256" key="11">
    <source>
        <dbReference type="ARBA" id="ARBA00044190"/>
    </source>
</evidence>
<evidence type="ECO:0000256" key="7">
    <source>
        <dbReference type="ARBA" id="ARBA00022985"/>
    </source>
</evidence>
<dbReference type="InterPro" id="IPR002201">
    <property type="entry name" value="Glyco_trans_9"/>
</dbReference>
<reference evidence="15" key="1">
    <citation type="submission" date="2017-11" db="EMBL/GenBank/DDBJ databases">
        <authorList>
            <person name="Chan K.G."/>
            <person name="Lee L.S."/>
        </authorList>
    </citation>
    <scope>NUCLEOTIDE SEQUENCE [LARGE SCALE GENOMIC DNA]</scope>
    <source>
        <strain evidence="15">DSM 100970</strain>
    </source>
</reference>
<keyword evidence="7" id="KW-0448">Lipopolysaccharide biosynthesis</keyword>
<sequence length="323" mass="37255">MKQQINILIIRLSSIGDIFHTLTVLPDIKKKFPDSNIDWCVDKSFEKIVKLSPLVDNVLSIPLRKWKKNKLTWFFKLLDYKKRLSDKKYDYIIDTQGLIKSAFITKFLFNGKLYGLDKKSAREPLSSVFYDYKYNVNQNNIAVIRLRGLIAKIFDLDIDYNQIELPIIFNDCGIKLSANSILFLHGTSKESKKWDINNWKVLTEYILENSDNDIYLTFSNSEEELFANSLRSLVNDNRVKIVYKMEFALLADLINKVKLIIGVDTGFTHLANLLGKPTLAIYQDSDPSYVGIFKYNNSSNFGGNKLKVSASEIINYIQSNKLL</sequence>
<comment type="catalytic activity">
    <reaction evidence="13">
        <text>an alpha-Kdo-(2-&gt;4)-alpha-Kdo-(2-&gt;6)-lipid A + ADP-L-glycero-beta-D-manno-heptose = an L-alpha-D-Hep-(1-&gt;5)-[alpha-Kdo-(2-&gt;4)]-alpha-Kdo-(2-&gt;6)-lipid A + ADP + H(+)</text>
        <dbReference type="Rhea" id="RHEA:74067"/>
        <dbReference type="ChEBI" id="CHEBI:15378"/>
        <dbReference type="ChEBI" id="CHEBI:61506"/>
        <dbReference type="ChEBI" id="CHEBI:176431"/>
        <dbReference type="ChEBI" id="CHEBI:193068"/>
        <dbReference type="ChEBI" id="CHEBI:456216"/>
        <dbReference type="EC" id="2.4.99.23"/>
    </reaction>
</comment>
<evidence type="ECO:0000256" key="10">
    <source>
        <dbReference type="ARBA" id="ARBA00044041"/>
    </source>
</evidence>
<name>A0A2I7N360_9NEIS</name>
<keyword evidence="5" id="KW-0328">Glycosyltransferase</keyword>
<dbReference type="OrthoDB" id="9767552at2"/>
<proteinExistence type="inferred from homology"/>
<evidence type="ECO:0000256" key="6">
    <source>
        <dbReference type="ARBA" id="ARBA00022679"/>
    </source>
</evidence>
<comment type="subcellular location">
    <subcellularLocation>
        <location evidence="1">Cell inner membrane</location>
        <topology evidence="1">Peripheral membrane protein</topology>
        <orientation evidence="1">Cytoplasmic side</orientation>
    </subcellularLocation>
</comment>
<evidence type="ECO:0000313" key="14">
    <source>
        <dbReference type="EMBL" id="AUR50894.1"/>
    </source>
</evidence>
<evidence type="ECO:0000256" key="2">
    <source>
        <dbReference type="ARBA" id="ARBA00004713"/>
    </source>
</evidence>
<organism evidence="14 15">
    <name type="scientific">Aquella oligotrophica</name>
    <dbReference type="NCBI Taxonomy" id="2067065"/>
    <lineage>
        <taxon>Bacteria</taxon>
        <taxon>Pseudomonadati</taxon>
        <taxon>Pseudomonadota</taxon>
        <taxon>Betaproteobacteria</taxon>
        <taxon>Neisseriales</taxon>
        <taxon>Neisseriaceae</taxon>
        <taxon>Aquella</taxon>
    </lineage>
</organism>
<evidence type="ECO:0000256" key="1">
    <source>
        <dbReference type="ARBA" id="ARBA00004515"/>
    </source>
</evidence>
<dbReference type="GO" id="GO:0005886">
    <property type="term" value="C:plasma membrane"/>
    <property type="evidence" value="ECO:0007669"/>
    <property type="project" value="UniProtKB-SubCell"/>
</dbReference>
<dbReference type="AlphaFoldDB" id="A0A2I7N360"/>
<dbReference type="EC" id="2.4.99.23" evidence="10"/>
<gene>
    <name evidence="14" type="primary">waaC</name>
    <name evidence="14" type="ORF">CUN60_00775</name>
</gene>
<dbReference type="InterPro" id="IPR051199">
    <property type="entry name" value="LPS_LOS_Heptosyltrfase"/>
</dbReference>
<evidence type="ECO:0000256" key="3">
    <source>
        <dbReference type="ARBA" id="ARBA00022475"/>
    </source>
</evidence>
<dbReference type="GO" id="GO:0005829">
    <property type="term" value="C:cytosol"/>
    <property type="evidence" value="ECO:0007669"/>
    <property type="project" value="TreeGrafter"/>
</dbReference>
<keyword evidence="8" id="KW-0472">Membrane</keyword>
<evidence type="ECO:0000256" key="13">
    <source>
        <dbReference type="ARBA" id="ARBA00049201"/>
    </source>
</evidence>
<evidence type="ECO:0000256" key="9">
    <source>
        <dbReference type="ARBA" id="ARBA00043995"/>
    </source>
</evidence>
<dbReference type="Pfam" id="PF01075">
    <property type="entry name" value="Glyco_transf_9"/>
    <property type="match status" value="1"/>
</dbReference>
<dbReference type="NCBIfam" id="TIGR02193">
    <property type="entry name" value="heptsyl_trn_I"/>
    <property type="match status" value="1"/>
</dbReference>
<comment type="similarity">
    <text evidence="9">Belongs to the glycosyltransferase 9 family.</text>
</comment>
<dbReference type="EMBL" id="CP024847">
    <property type="protein sequence ID" value="AUR50894.1"/>
    <property type="molecule type" value="Genomic_DNA"/>
</dbReference>
<evidence type="ECO:0000256" key="5">
    <source>
        <dbReference type="ARBA" id="ARBA00022676"/>
    </source>
</evidence>
<protein>
    <recommendedName>
        <fullName evidence="11">Lipopolysaccharide heptosyltransferase 1</fullName>
        <ecNumber evidence="10">2.4.99.23</ecNumber>
    </recommendedName>
    <alternativeName>
        <fullName evidence="12">ADP-heptose:lipopolysaccharide heptosyltransferase I</fullName>
    </alternativeName>
</protein>
<dbReference type="Gene3D" id="3.40.50.2000">
    <property type="entry name" value="Glycogen Phosphorylase B"/>
    <property type="match status" value="2"/>
</dbReference>
<accession>A0A2I7N360</accession>
<dbReference type="RefSeq" id="WP_102950194.1">
    <property type="nucleotide sequence ID" value="NZ_CP024847.1"/>
</dbReference>
<comment type="pathway">
    <text evidence="2">Bacterial outer membrane biogenesis; LPS core biosynthesis.</text>
</comment>